<dbReference type="EMBL" id="JAZAVK010000057">
    <property type="protein sequence ID" value="KAK7427134.1"/>
    <property type="molecule type" value="Genomic_DNA"/>
</dbReference>
<sequence length="71" mass="7755">MADVDASLDTCHARKSTDDTKMTPEDRFEKLGIDSGPEHHHCTCLDEPVSDFGISCRKSDCAKMPADEAGQ</sequence>
<evidence type="ECO:0000256" key="1">
    <source>
        <dbReference type="SAM" id="MobiDB-lite"/>
    </source>
</evidence>
<proteinExistence type="predicted"/>
<feature type="compositionally biased region" description="Basic and acidic residues" evidence="1">
    <location>
        <begin position="11"/>
        <end position="25"/>
    </location>
</feature>
<evidence type="ECO:0000313" key="2">
    <source>
        <dbReference type="EMBL" id="KAK7427134.1"/>
    </source>
</evidence>
<protein>
    <submittedName>
        <fullName evidence="2">Uncharacterized protein</fullName>
    </submittedName>
</protein>
<organism evidence="2 3">
    <name type="scientific">Neonectria magnoliae</name>
    <dbReference type="NCBI Taxonomy" id="2732573"/>
    <lineage>
        <taxon>Eukaryota</taxon>
        <taxon>Fungi</taxon>
        <taxon>Dikarya</taxon>
        <taxon>Ascomycota</taxon>
        <taxon>Pezizomycotina</taxon>
        <taxon>Sordariomycetes</taxon>
        <taxon>Hypocreomycetidae</taxon>
        <taxon>Hypocreales</taxon>
        <taxon>Nectriaceae</taxon>
        <taxon>Neonectria</taxon>
    </lineage>
</organism>
<evidence type="ECO:0000313" key="3">
    <source>
        <dbReference type="Proteomes" id="UP001498421"/>
    </source>
</evidence>
<accession>A0ABR1I0V2</accession>
<keyword evidence="3" id="KW-1185">Reference proteome</keyword>
<comment type="caution">
    <text evidence="2">The sequence shown here is derived from an EMBL/GenBank/DDBJ whole genome shotgun (WGS) entry which is preliminary data.</text>
</comment>
<feature type="region of interest" description="Disordered" evidence="1">
    <location>
        <begin position="1"/>
        <end position="25"/>
    </location>
</feature>
<reference evidence="2 3" key="1">
    <citation type="journal article" date="2025" name="Microbiol. Resour. Announc.">
        <title>Draft genome sequences for Neonectria magnoliae and Neonectria punicea, canker pathogens of Liriodendron tulipifera and Acer saccharum in West Virginia.</title>
        <authorList>
            <person name="Petronek H.M."/>
            <person name="Kasson M.T."/>
            <person name="Metheny A.M."/>
            <person name="Stauder C.M."/>
            <person name="Lovett B."/>
            <person name="Lynch S.C."/>
            <person name="Garnas J.R."/>
            <person name="Kasson L.R."/>
            <person name="Stajich J.E."/>
        </authorList>
    </citation>
    <scope>NUCLEOTIDE SEQUENCE [LARGE SCALE GENOMIC DNA]</scope>
    <source>
        <strain evidence="2 3">NRRL 64651</strain>
    </source>
</reference>
<dbReference type="Proteomes" id="UP001498421">
    <property type="component" value="Unassembled WGS sequence"/>
</dbReference>
<name>A0ABR1I0V2_9HYPO</name>
<gene>
    <name evidence="2" type="ORF">QQZ08_006403</name>
</gene>